<dbReference type="RefSeq" id="WP_060544292.1">
    <property type="nucleotide sequence ID" value="NZ_CAUPOR010000062.1"/>
</dbReference>
<feature type="chain" id="PRO_5006601884" description="GLPGLI family protein" evidence="1">
    <location>
        <begin position="21"/>
        <end position="264"/>
    </location>
</feature>
<evidence type="ECO:0000256" key="1">
    <source>
        <dbReference type="SAM" id="SignalP"/>
    </source>
</evidence>
<accession>A0A0S2KKW4</accession>
<feature type="signal peptide" evidence="1">
    <location>
        <begin position="1"/>
        <end position="20"/>
    </location>
</feature>
<gene>
    <name evidence="2" type="ORF">AS203_06135</name>
</gene>
<dbReference type="OrthoDB" id="1440774at2"/>
<dbReference type="Proteomes" id="UP000056252">
    <property type="component" value="Chromosome"/>
</dbReference>
<dbReference type="NCBIfam" id="TIGR01200">
    <property type="entry name" value="GLPGLI"/>
    <property type="match status" value="1"/>
</dbReference>
<proteinExistence type="predicted"/>
<evidence type="ECO:0000313" key="2">
    <source>
        <dbReference type="EMBL" id="ALO48708.1"/>
    </source>
</evidence>
<sequence length="264" mass="29594">MVKKITCLAISCIASFIVYGQTKDSVASTLLVADYDYTCRTSNAQGENITVSYGLTLQVAKDMACTMGRKHHGGENDKSEQLLYVPTTWQNYPQGKTTSVEIIPPYRYLTTEKMVETKWKLLAEHDTICGLSCQKAQGNYGGRAWTAWFAESLPTRFGPWRLNGLPGLILRAISEDGIHRFECSKVEQVKEAITYSVPEDAEKCSRAQFVKLRNRIFGNPNYASNPTYYIKPTEIQSMTVMDGTVILGSVPIDMKPAKFQPLDY</sequence>
<keyword evidence="1" id="KW-0732">Signal</keyword>
<organism evidence="2 3">
    <name type="scientific">Hoylesella enoeca</name>
    <dbReference type="NCBI Taxonomy" id="76123"/>
    <lineage>
        <taxon>Bacteria</taxon>
        <taxon>Pseudomonadati</taxon>
        <taxon>Bacteroidota</taxon>
        <taxon>Bacteroidia</taxon>
        <taxon>Bacteroidales</taxon>
        <taxon>Prevotellaceae</taxon>
        <taxon>Hoylesella</taxon>
    </lineage>
</organism>
<dbReference type="AlphaFoldDB" id="A0A0S2KKW4"/>
<evidence type="ECO:0000313" key="3">
    <source>
        <dbReference type="Proteomes" id="UP000056252"/>
    </source>
</evidence>
<evidence type="ECO:0008006" key="4">
    <source>
        <dbReference type="Google" id="ProtNLM"/>
    </source>
</evidence>
<dbReference type="KEGG" id="peo:AS203_06135"/>
<name>A0A0S2KKW4_9BACT</name>
<reference evidence="3" key="1">
    <citation type="submission" date="2015-11" db="EMBL/GenBank/DDBJ databases">
        <authorList>
            <person name="Holder M.E."/>
            <person name="Ajami N.J."/>
            <person name="Petrosino J.F."/>
        </authorList>
    </citation>
    <scope>NUCLEOTIDE SEQUENCE [LARGE SCALE GENOMIC DNA]</scope>
    <source>
        <strain evidence="3">F0113</strain>
    </source>
</reference>
<dbReference type="STRING" id="76123.AS203_06135"/>
<protein>
    <recommendedName>
        <fullName evidence="4">GLPGLI family protein</fullName>
    </recommendedName>
</protein>
<keyword evidence="3" id="KW-1185">Reference proteome</keyword>
<dbReference type="InterPro" id="IPR005901">
    <property type="entry name" value="GLPGLI"/>
</dbReference>
<dbReference type="EMBL" id="CP013195">
    <property type="protein sequence ID" value="ALO48708.1"/>
    <property type="molecule type" value="Genomic_DNA"/>
</dbReference>